<evidence type="ECO:0000313" key="2">
    <source>
        <dbReference type="Ensembl" id="ENSAMXP00000045221.1"/>
    </source>
</evidence>
<reference evidence="2" key="3">
    <citation type="submission" date="2025-08" db="UniProtKB">
        <authorList>
            <consortium name="Ensembl"/>
        </authorList>
    </citation>
    <scope>IDENTIFICATION</scope>
</reference>
<feature type="region of interest" description="Disordered" evidence="1">
    <location>
        <begin position="78"/>
        <end position="105"/>
    </location>
</feature>
<proteinExistence type="predicted"/>
<sequence>IADSAAGLSTGAAGLSTGAAEPAGFCFPARFPARHAVFCNDWLRASRFPPRCARIGWCFILANHSPMYISYEGLVGTNPNERGRSLPEYRRENRKKRTVHRSDSWSFQLENDKNLPEV</sequence>
<feature type="compositionally biased region" description="Basic and acidic residues" evidence="1">
    <location>
        <begin position="81"/>
        <end position="91"/>
    </location>
</feature>
<dbReference type="Proteomes" id="UP000018467">
    <property type="component" value="Unassembled WGS sequence"/>
</dbReference>
<dbReference type="AlphaFoldDB" id="A0A3B1JU09"/>
<evidence type="ECO:0000313" key="3">
    <source>
        <dbReference type="Proteomes" id="UP000018467"/>
    </source>
</evidence>
<protein>
    <submittedName>
        <fullName evidence="2">Uncharacterized protein</fullName>
    </submittedName>
</protein>
<dbReference type="Ensembl" id="ENSAMXT00000035854.1">
    <property type="protein sequence ID" value="ENSAMXP00000045221.1"/>
    <property type="gene ID" value="ENSAMXG00000037555.1"/>
</dbReference>
<reference evidence="3" key="2">
    <citation type="journal article" date="2014" name="Nat. Commun.">
        <title>The cavefish genome reveals candidate genes for eye loss.</title>
        <authorList>
            <person name="McGaugh S.E."/>
            <person name="Gross J.B."/>
            <person name="Aken B."/>
            <person name="Blin M."/>
            <person name="Borowsky R."/>
            <person name="Chalopin D."/>
            <person name="Hinaux H."/>
            <person name="Jeffery W.R."/>
            <person name="Keene A."/>
            <person name="Ma L."/>
            <person name="Minx P."/>
            <person name="Murphy D."/>
            <person name="O'Quin K.E."/>
            <person name="Retaux S."/>
            <person name="Rohner N."/>
            <person name="Searle S.M."/>
            <person name="Stahl B.A."/>
            <person name="Tabin C."/>
            <person name="Volff J.N."/>
            <person name="Yoshizawa M."/>
            <person name="Warren W.C."/>
        </authorList>
    </citation>
    <scope>NUCLEOTIDE SEQUENCE [LARGE SCALE GENOMIC DNA]</scope>
    <source>
        <strain evidence="3">female</strain>
    </source>
</reference>
<accession>A0A3B1JU09</accession>
<keyword evidence="3" id="KW-1185">Reference proteome</keyword>
<name>A0A3B1JU09_ASTMX</name>
<reference evidence="3" key="1">
    <citation type="submission" date="2013-03" db="EMBL/GenBank/DDBJ databases">
        <authorList>
            <person name="Jeffery W."/>
            <person name="Warren W."/>
            <person name="Wilson R.K."/>
        </authorList>
    </citation>
    <scope>NUCLEOTIDE SEQUENCE</scope>
    <source>
        <strain evidence="3">female</strain>
    </source>
</reference>
<evidence type="ECO:0000256" key="1">
    <source>
        <dbReference type="SAM" id="MobiDB-lite"/>
    </source>
</evidence>
<reference evidence="2" key="4">
    <citation type="submission" date="2025-09" db="UniProtKB">
        <authorList>
            <consortium name="Ensembl"/>
        </authorList>
    </citation>
    <scope>IDENTIFICATION</scope>
</reference>
<organism evidence="2 3">
    <name type="scientific">Astyanax mexicanus</name>
    <name type="common">Blind cave fish</name>
    <name type="synonym">Astyanax fasciatus mexicanus</name>
    <dbReference type="NCBI Taxonomy" id="7994"/>
    <lineage>
        <taxon>Eukaryota</taxon>
        <taxon>Metazoa</taxon>
        <taxon>Chordata</taxon>
        <taxon>Craniata</taxon>
        <taxon>Vertebrata</taxon>
        <taxon>Euteleostomi</taxon>
        <taxon>Actinopterygii</taxon>
        <taxon>Neopterygii</taxon>
        <taxon>Teleostei</taxon>
        <taxon>Ostariophysi</taxon>
        <taxon>Characiformes</taxon>
        <taxon>Characoidei</taxon>
        <taxon>Acestrorhamphidae</taxon>
        <taxon>Acestrorhamphinae</taxon>
        <taxon>Astyanax</taxon>
    </lineage>
</organism>
<dbReference type="InParanoid" id="A0A3B1JU09"/>